<dbReference type="Proteomes" id="UP001149140">
    <property type="component" value="Unassembled WGS sequence"/>
</dbReference>
<dbReference type="EMBL" id="JAPDOD010000022">
    <property type="protein sequence ID" value="MDA0163014.1"/>
    <property type="molecule type" value="Genomic_DNA"/>
</dbReference>
<evidence type="ECO:0000313" key="2">
    <source>
        <dbReference type="EMBL" id="MDA0163014.1"/>
    </source>
</evidence>
<reference evidence="2" key="1">
    <citation type="submission" date="2022-10" db="EMBL/GenBank/DDBJ databases">
        <title>The WGS of Solirubrobacter ginsenosidimutans DSM 21036.</title>
        <authorList>
            <person name="Jiang Z."/>
        </authorList>
    </citation>
    <scope>NUCLEOTIDE SEQUENCE</scope>
    <source>
        <strain evidence="2">DSM 21036</strain>
    </source>
</reference>
<dbReference type="RefSeq" id="WP_270042255.1">
    <property type="nucleotide sequence ID" value="NZ_JAPDOD010000022.1"/>
</dbReference>
<dbReference type="InterPro" id="IPR037401">
    <property type="entry name" value="SnoaL-like"/>
</dbReference>
<dbReference type="SUPFAM" id="SSF54427">
    <property type="entry name" value="NTF2-like"/>
    <property type="match status" value="1"/>
</dbReference>
<dbReference type="AlphaFoldDB" id="A0A9X3MUT2"/>
<proteinExistence type="predicted"/>
<comment type="caution">
    <text evidence="2">The sequence shown here is derived from an EMBL/GenBank/DDBJ whole genome shotgun (WGS) entry which is preliminary data.</text>
</comment>
<name>A0A9X3MUT2_9ACTN</name>
<sequence>MARPDYYGNPAGLTDEADVVRAIYDAFARRDVEAATGYFSSDCELDLAGTARLAGRSEPYFGHDGLREYFRDVERVWQELVLHTEDIRVIPGSVIVIGHVTGRRQDLDVRRSSVWTWRVKDGRATSVKVADLGDLA</sequence>
<keyword evidence="3" id="KW-1185">Reference proteome</keyword>
<evidence type="ECO:0000259" key="1">
    <source>
        <dbReference type="Pfam" id="PF12680"/>
    </source>
</evidence>
<gene>
    <name evidence="2" type="ORF">OM076_22265</name>
</gene>
<dbReference type="Pfam" id="PF12680">
    <property type="entry name" value="SnoaL_2"/>
    <property type="match status" value="1"/>
</dbReference>
<organism evidence="2 3">
    <name type="scientific">Solirubrobacter ginsenosidimutans</name>
    <dbReference type="NCBI Taxonomy" id="490573"/>
    <lineage>
        <taxon>Bacteria</taxon>
        <taxon>Bacillati</taxon>
        <taxon>Actinomycetota</taxon>
        <taxon>Thermoleophilia</taxon>
        <taxon>Solirubrobacterales</taxon>
        <taxon>Solirubrobacteraceae</taxon>
        <taxon>Solirubrobacter</taxon>
    </lineage>
</organism>
<dbReference type="InterPro" id="IPR032710">
    <property type="entry name" value="NTF2-like_dom_sf"/>
</dbReference>
<protein>
    <submittedName>
        <fullName evidence="2">Nuclear transport factor 2 family protein</fullName>
    </submittedName>
</protein>
<dbReference type="Gene3D" id="3.10.450.50">
    <property type="match status" value="1"/>
</dbReference>
<feature type="domain" description="SnoaL-like" evidence="1">
    <location>
        <begin position="20"/>
        <end position="126"/>
    </location>
</feature>
<evidence type="ECO:0000313" key="3">
    <source>
        <dbReference type="Proteomes" id="UP001149140"/>
    </source>
</evidence>
<accession>A0A9X3MUT2</accession>